<dbReference type="WBParaSite" id="SPAL_0000262100.1">
    <property type="protein sequence ID" value="SPAL_0000262100.1"/>
    <property type="gene ID" value="SPAL_0000262100"/>
</dbReference>
<reference evidence="3" key="1">
    <citation type="submission" date="2017-02" db="UniProtKB">
        <authorList>
            <consortium name="WormBaseParasite"/>
        </authorList>
    </citation>
    <scope>IDENTIFICATION</scope>
</reference>
<sequence length="102" mass="11315">MKVLTIAVLVTVIITSYTQISKRITMDGDSLNNHHQKIQGLVGPPIPQPKEISDHLMVREHHGQMPSLRPPPGVAGKLNMVKLRDFIALVKAAKHKRMVAEP</sequence>
<dbReference type="Proteomes" id="UP000046392">
    <property type="component" value="Unplaced"/>
</dbReference>
<accession>A0A0N5B9A5</accession>
<feature type="signal peptide" evidence="1">
    <location>
        <begin position="1"/>
        <end position="18"/>
    </location>
</feature>
<evidence type="ECO:0000256" key="1">
    <source>
        <dbReference type="SAM" id="SignalP"/>
    </source>
</evidence>
<evidence type="ECO:0000313" key="2">
    <source>
        <dbReference type="Proteomes" id="UP000046392"/>
    </source>
</evidence>
<protein>
    <submittedName>
        <fullName evidence="3">CLAVATA3/ESR-like protein</fullName>
    </submittedName>
</protein>
<dbReference type="AlphaFoldDB" id="A0A0N5B9A5"/>
<keyword evidence="1" id="KW-0732">Signal</keyword>
<evidence type="ECO:0000313" key="3">
    <source>
        <dbReference type="WBParaSite" id="SPAL_0000262100.1"/>
    </source>
</evidence>
<organism evidence="2 3">
    <name type="scientific">Strongyloides papillosus</name>
    <name type="common">Intestinal threadworm</name>
    <dbReference type="NCBI Taxonomy" id="174720"/>
    <lineage>
        <taxon>Eukaryota</taxon>
        <taxon>Metazoa</taxon>
        <taxon>Ecdysozoa</taxon>
        <taxon>Nematoda</taxon>
        <taxon>Chromadorea</taxon>
        <taxon>Rhabditida</taxon>
        <taxon>Tylenchina</taxon>
        <taxon>Panagrolaimomorpha</taxon>
        <taxon>Strongyloidoidea</taxon>
        <taxon>Strongyloididae</taxon>
        <taxon>Strongyloides</taxon>
    </lineage>
</organism>
<proteinExistence type="predicted"/>
<feature type="chain" id="PRO_5005893944" evidence="1">
    <location>
        <begin position="19"/>
        <end position="102"/>
    </location>
</feature>
<name>A0A0N5B9A5_STREA</name>
<keyword evidence="2" id="KW-1185">Reference proteome</keyword>